<gene>
    <name evidence="2" type="ORF">DC094_02505</name>
</gene>
<dbReference type="Gene3D" id="3.30.750.24">
    <property type="entry name" value="STAS domain"/>
    <property type="match status" value="1"/>
</dbReference>
<evidence type="ECO:0000259" key="1">
    <source>
        <dbReference type="PROSITE" id="PS50801"/>
    </source>
</evidence>
<dbReference type="CDD" id="cd07043">
    <property type="entry name" value="STAS_anti-anti-sigma_factors"/>
    <property type="match status" value="1"/>
</dbReference>
<dbReference type="InterPro" id="IPR002645">
    <property type="entry name" value="STAS_dom"/>
</dbReference>
<dbReference type="PANTHER" id="PTHR35849">
    <property type="entry name" value="BLR2341 PROTEIN"/>
    <property type="match status" value="1"/>
</dbReference>
<dbReference type="PROSITE" id="PS50801">
    <property type="entry name" value="STAS"/>
    <property type="match status" value="1"/>
</dbReference>
<accession>A0A2V1H0C0</accession>
<dbReference type="SUPFAM" id="SSF52091">
    <property type="entry name" value="SpoIIaa-like"/>
    <property type="match status" value="1"/>
</dbReference>
<evidence type="ECO:0000313" key="3">
    <source>
        <dbReference type="Proteomes" id="UP000244906"/>
    </source>
</evidence>
<evidence type="ECO:0000313" key="2">
    <source>
        <dbReference type="EMBL" id="PVZ71913.1"/>
    </source>
</evidence>
<comment type="caution">
    <text evidence="2">The sequence shown here is derived from an EMBL/GenBank/DDBJ whole genome shotgun (WGS) entry which is preliminary data.</text>
</comment>
<reference evidence="2 3" key="1">
    <citation type="submission" date="2018-04" db="EMBL/GenBank/DDBJ databases">
        <title>Thalassorhabdus spongiae gen. nov., sp. nov., isolated from a marine sponge in South-West Iceland.</title>
        <authorList>
            <person name="Knobloch S."/>
            <person name="Daussin A."/>
            <person name="Johannsson R."/>
            <person name="Marteinsson V.T."/>
        </authorList>
    </citation>
    <scope>NUCLEOTIDE SEQUENCE [LARGE SCALE GENOMIC DNA]</scope>
    <source>
        <strain evidence="2 3">Hp12</strain>
    </source>
</reference>
<dbReference type="RefSeq" id="WP_116685502.1">
    <property type="nucleotide sequence ID" value="NZ_CAWNYD010000001.1"/>
</dbReference>
<dbReference type="Pfam" id="PF13466">
    <property type="entry name" value="STAS_2"/>
    <property type="match status" value="1"/>
</dbReference>
<dbReference type="PANTHER" id="PTHR35849:SF1">
    <property type="entry name" value="INTERMEMBRANE PHOSPHOLIPID TRANSPORT SYSTEM BINDING PROTEIN MLAB"/>
    <property type="match status" value="1"/>
</dbReference>
<dbReference type="OrthoDB" id="5297990at2"/>
<keyword evidence="3" id="KW-1185">Reference proteome</keyword>
<dbReference type="EMBL" id="QDDL01000001">
    <property type="protein sequence ID" value="PVZ71913.1"/>
    <property type="molecule type" value="Genomic_DNA"/>
</dbReference>
<dbReference type="Proteomes" id="UP000244906">
    <property type="component" value="Unassembled WGS sequence"/>
</dbReference>
<sequence>MGSPVAERNLKQKALLQIESDGCWKLSGCLNFACVSMLEQQLVQAIEKANQDLQIDLSGVEHSDSSAIALLVSAWRLAERQNISIKFTGLPDQLITIAQLSSLDHVLPLA</sequence>
<name>A0A2V1H0C0_9GAMM</name>
<dbReference type="InterPro" id="IPR052746">
    <property type="entry name" value="MlaB_ABC_Transporter"/>
</dbReference>
<dbReference type="AlphaFoldDB" id="A0A2V1H0C0"/>
<dbReference type="InterPro" id="IPR058548">
    <property type="entry name" value="MlaB-like_STAS"/>
</dbReference>
<protein>
    <recommendedName>
        <fullName evidence="1">STAS domain-containing protein</fullName>
    </recommendedName>
</protein>
<organism evidence="2 3">
    <name type="scientific">Pelagibaculum spongiae</name>
    <dbReference type="NCBI Taxonomy" id="2080658"/>
    <lineage>
        <taxon>Bacteria</taxon>
        <taxon>Pseudomonadati</taxon>
        <taxon>Pseudomonadota</taxon>
        <taxon>Gammaproteobacteria</taxon>
        <taxon>Oceanospirillales</taxon>
        <taxon>Pelagibaculum</taxon>
    </lineage>
</organism>
<dbReference type="InterPro" id="IPR036513">
    <property type="entry name" value="STAS_dom_sf"/>
</dbReference>
<proteinExistence type="predicted"/>
<feature type="domain" description="STAS" evidence="1">
    <location>
        <begin position="25"/>
        <end position="110"/>
    </location>
</feature>